<evidence type="ECO:0000259" key="3">
    <source>
        <dbReference type="Pfam" id="PF19413"/>
    </source>
</evidence>
<dbReference type="Proteomes" id="UP001561046">
    <property type="component" value="Unassembled WGS sequence"/>
</dbReference>
<name>A0ABV3ZZ99_9BURK</name>
<accession>A0ABV3ZZ99</accession>
<dbReference type="PROSITE" id="PS50005">
    <property type="entry name" value="TPR"/>
    <property type="match status" value="1"/>
</dbReference>
<dbReference type="InterPro" id="IPR030887">
    <property type="entry name" value="Beta-barrel_YaiO"/>
</dbReference>
<dbReference type="InterPro" id="IPR011990">
    <property type="entry name" value="TPR-like_helical_dom_sf"/>
</dbReference>
<feature type="chain" id="PRO_5046239885" evidence="2">
    <location>
        <begin position="32"/>
        <end position="425"/>
    </location>
</feature>
<proteinExistence type="predicted"/>
<gene>
    <name evidence="4" type="ORF">AB6724_18250</name>
</gene>
<protein>
    <submittedName>
        <fullName evidence="4">YaiO family outer membrane beta-barrel protein</fullName>
    </submittedName>
</protein>
<dbReference type="RefSeq" id="WP_369339957.1">
    <property type="nucleotide sequence ID" value="NZ_JBFYGN010000026.1"/>
</dbReference>
<evidence type="ECO:0000256" key="1">
    <source>
        <dbReference type="PROSITE-ProRule" id="PRU00339"/>
    </source>
</evidence>
<evidence type="ECO:0000256" key="2">
    <source>
        <dbReference type="SAM" id="SignalP"/>
    </source>
</evidence>
<dbReference type="Pfam" id="PF13432">
    <property type="entry name" value="TPR_16"/>
    <property type="match status" value="1"/>
</dbReference>
<dbReference type="SMART" id="SM00028">
    <property type="entry name" value="TPR"/>
    <property type="match status" value="4"/>
</dbReference>
<organism evidence="4 5">
    <name type="scientific">Comamonas guangdongensis</name>
    <dbReference type="NCBI Taxonomy" id="510515"/>
    <lineage>
        <taxon>Bacteria</taxon>
        <taxon>Pseudomonadati</taxon>
        <taxon>Pseudomonadota</taxon>
        <taxon>Betaproteobacteria</taxon>
        <taxon>Burkholderiales</taxon>
        <taxon>Comamonadaceae</taxon>
        <taxon>Comamonas</taxon>
    </lineage>
</organism>
<keyword evidence="5" id="KW-1185">Reference proteome</keyword>
<evidence type="ECO:0000313" key="4">
    <source>
        <dbReference type="EMBL" id="MEX8194778.1"/>
    </source>
</evidence>
<dbReference type="InterPro" id="IPR019734">
    <property type="entry name" value="TPR_rpt"/>
</dbReference>
<sequence length="425" mass="47161">MSLRRDPSLRNFAITALTLLNLALIPAPATAQQPSAPGLTEQMEQARQLAINGQREAALDLYDRLLAEHPGNGDLLLARGRTQAWMGRWEASERDLRAVTEAHPGYGDAWSALGDMYFWSDRPAKAAEAYARWAEIEPNDSAPYVAQGRALRDAGDYDAAGRAFKQAEQHGATRAQVDSLMATLQRPPSGPGDWVPQRFRWVASGTYEHTGFQGSRVPWNDYSFSLRRRFEHGSLALELLRANHFSTGDSAVALDGYVDLWPRAYANIRYQYASGDKLFPHYAARAELFQGVGSGWELSGSYDRLKFSDNVNIYGLGVGKYFGNYYARVRVLRVPGTTGSTGYRALLRNYYRGDADSYVEVRIGSGQGNDYLPGQGLSQVSSGSAGVSWVFFPEPEWGFKLTADYGRDSAAPNQYSVSASIYRRW</sequence>
<keyword evidence="2" id="KW-0732">Signal</keyword>
<dbReference type="EMBL" id="JBFYGN010000026">
    <property type="protein sequence ID" value="MEX8194778.1"/>
    <property type="molecule type" value="Genomic_DNA"/>
</dbReference>
<dbReference type="Pfam" id="PF19413">
    <property type="entry name" value="YaiO"/>
    <property type="match status" value="1"/>
</dbReference>
<dbReference type="Gene3D" id="1.25.40.10">
    <property type="entry name" value="Tetratricopeptide repeat domain"/>
    <property type="match status" value="1"/>
</dbReference>
<evidence type="ECO:0000313" key="5">
    <source>
        <dbReference type="Proteomes" id="UP001561046"/>
    </source>
</evidence>
<dbReference type="NCBIfam" id="TIGR04390">
    <property type="entry name" value="OMP_YaiO_dom"/>
    <property type="match status" value="1"/>
</dbReference>
<comment type="caution">
    <text evidence="4">The sequence shown here is derived from an EMBL/GenBank/DDBJ whole genome shotgun (WGS) entry which is preliminary data.</text>
</comment>
<reference evidence="4 5" key="1">
    <citation type="journal article" date="2013" name="Int. J. Syst. Evol. Microbiol.">
        <title>Comamonas guangdongensis sp. nov., isolated from subterranean forest sediment, and emended description of the genus Comamonas.</title>
        <authorList>
            <person name="Zhang J."/>
            <person name="Wang Y."/>
            <person name="Zhou S."/>
            <person name="Wu C."/>
            <person name="He J."/>
            <person name="Li F."/>
        </authorList>
    </citation>
    <scope>NUCLEOTIDE SEQUENCE [LARGE SCALE GENOMIC DNA]</scope>
    <source>
        <strain evidence="4 5">CCTCC AB2011133</strain>
    </source>
</reference>
<feature type="domain" description="YaiO beta-barrel" evidence="3">
    <location>
        <begin position="206"/>
        <end position="367"/>
    </location>
</feature>
<feature type="repeat" description="TPR" evidence="1">
    <location>
        <begin position="107"/>
        <end position="140"/>
    </location>
</feature>
<dbReference type="SUPFAM" id="SSF48452">
    <property type="entry name" value="TPR-like"/>
    <property type="match status" value="1"/>
</dbReference>
<feature type="signal peptide" evidence="2">
    <location>
        <begin position="1"/>
        <end position="31"/>
    </location>
</feature>
<keyword evidence="1" id="KW-0802">TPR repeat</keyword>